<evidence type="ECO:0000259" key="1">
    <source>
        <dbReference type="Pfam" id="PF11645"/>
    </source>
</evidence>
<evidence type="ECO:0000313" key="3">
    <source>
        <dbReference type="Proteomes" id="UP001596398"/>
    </source>
</evidence>
<sequence>MVDREAAFEALDGPHERGQASEALVKAAFLVRGVSVSTPEYDNEPYDLVVHLDGDFRRVQVKTAYRNKPGTVQFETVSTRRRGEGYDREGYRGRADLFAVYNPVLDEVYAVPVADAAEGKTEIRFEPTDNGQRAGIRWHEDYLLDAYLAGRDPSIR</sequence>
<dbReference type="GeneID" id="79266879"/>
<dbReference type="AlphaFoldDB" id="A0ABD5ZP40"/>
<dbReference type="Gene3D" id="3.40.1350.10">
    <property type="match status" value="1"/>
</dbReference>
<dbReference type="RefSeq" id="WP_276233327.1">
    <property type="nucleotide sequence ID" value="NZ_CP119802.1"/>
</dbReference>
<reference evidence="2 3" key="1">
    <citation type="journal article" date="2019" name="Int. J. Syst. Evol. Microbiol.">
        <title>The Global Catalogue of Microorganisms (GCM) 10K type strain sequencing project: providing services to taxonomists for standard genome sequencing and annotation.</title>
        <authorList>
            <consortium name="The Broad Institute Genomics Platform"/>
            <consortium name="The Broad Institute Genome Sequencing Center for Infectious Disease"/>
            <person name="Wu L."/>
            <person name="Ma J."/>
        </authorList>
    </citation>
    <scope>NUCLEOTIDE SEQUENCE [LARGE SCALE GENOMIC DNA]</scope>
    <source>
        <strain evidence="2 3">DT85</strain>
    </source>
</reference>
<dbReference type="GO" id="GO:0004519">
    <property type="term" value="F:endonuclease activity"/>
    <property type="evidence" value="ECO:0007669"/>
    <property type="project" value="UniProtKB-KW"/>
</dbReference>
<feature type="domain" description="PD(D/E)XK endonuclease" evidence="1">
    <location>
        <begin position="15"/>
        <end position="144"/>
    </location>
</feature>
<dbReference type="InterPro" id="IPR021671">
    <property type="entry name" value="PD(D/E)XK_Endonuc"/>
</dbReference>
<proteinExistence type="predicted"/>
<dbReference type="Proteomes" id="UP001596398">
    <property type="component" value="Unassembled WGS sequence"/>
</dbReference>
<accession>A0ABD5ZP40</accession>
<organism evidence="2 3">
    <name type="scientific">Halosegnis marinus</name>
    <dbReference type="NCBI Taxonomy" id="3034023"/>
    <lineage>
        <taxon>Archaea</taxon>
        <taxon>Methanobacteriati</taxon>
        <taxon>Methanobacteriota</taxon>
        <taxon>Stenosarchaea group</taxon>
        <taxon>Halobacteria</taxon>
        <taxon>Halobacteriales</taxon>
        <taxon>Natronomonadaceae</taxon>
        <taxon>Halosegnis</taxon>
    </lineage>
</organism>
<dbReference type="EMBL" id="JBHTAP010000001">
    <property type="protein sequence ID" value="MFC7235193.1"/>
    <property type="molecule type" value="Genomic_DNA"/>
</dbReference>
<dbReference type="InterPro" id="IPR011856">
    <property type="entry name" value="tRNA_endonuc-like_dom_sf"/>
</dbReference>
<comment type="caution">
    <text evidence="2">The sequence shown here is derived from an EMBL/GenBank/DDBJ whole genome shotgun (WGS) entry which is preliminary data.</text>
</comment>
<keyword evidence="2" id="KW-0378">Hydrolase</keyword>
<keyword evidence="2" id="KW-0255">Endonuclease</keyword>
<dbReference type="Pfam" id="PF11645">
    <property type="entry name" value="PDDEXK_5"/>
    <property type="match status" value="1"/>
</dbReference>
<evidence type="ECO:0000313" key="2">
    <source>
        <dbReference type="EMBL" id="MFC7235193.1"/>
    </source>
</evidence>
<keyword evidence="3" id="KW-1185">Reference proteome</keyword>
<keyword evidence="2" id="KW-0540">Nuclease</keyword>
<protein>
    <submittedName>
        <fullName evidence="2">Group I intron-associated PD-(D/E)XK endonuclease</fullName>
    </submittedName>
</protein>
<gene>
    <name evidence="2" type="ORF">ACFQJ4_07680</name>
</gene>
<name>A0ABD5ZP40_9EURY</name>